<comment type="caution">
    <text evidence="3">The sequence shown here is derived from an EMBL/GenBank/DDBJ whole genome shotgun (WGS) entry which is preliminary data.</text>
</comment>
<feature type="compositionally biased region" description="Low complexity" evidence="1">
    <location>
        <begin position="322"/>
        <end position="342"/>
    </location>
</feature>
<feature type="compositionally biased region" description="Basic and acidic residues" evidence="1">
    <location>
        <begin position="255"/>
        <end position="269"/>
    </location>
</feature>
<reference evidence="3" key="1">
    <citation type="submission" date="2020-05" db="EMBL/GenBank/DDBJ databases">
        <authorList>
            <person name="Rincon C."/>
            <person name="Sanders R I."/>
            <person name="Robbins C."/>
            <person name="Chaturvedi A."/>
        </authorList>
    </citation>
    <scope>NUCLEOTIDE SEQUENCE</scope>
    <source>
        <strain evidence="3">CHB12</strain>
    </source>
</reference>
<organism evidence="3 4">
    <name type="scientific">Rhizophagus irregularis</name>
    <dbReference type="NCBI Taxonomy" id="588596"/>
    <lineage>
        <taxon>Eukaryota</taxon>
        <taxon>Fungi</taxon>
        <taxon>Fungi incertae sedis</taxon>
        <taxon>Mucoromycota</taxon>
        <taxon>Glomeromycotina</taxon>
        <taxon>Glomeromycetes</taxon>
        <taxon>Glomerales</taxon>
        <taxon>Glomeraceae</taxon>
        <taxon>Rhizophagus</taxon>
    </lineage>
</organism>
<dbReference type="PANTHER" id="PTHR47349:SF1">
    <property type="entry name" value="AER328WP"/>
    <property type="match status" value="1"/>
</dbReference>
<feature type="compositionally biased region" description="Low complexity" evidence="1">
    <location>
        <begin position="270"/>
        <end position="311"/>
    </location>
</feature>
<protein>
    <recommendedName>
        <fullName evidence="2">YMC020W-like alpha/beta hydrolase domain-containing protein</fullName>
    </recommendedName>
</protein>
<feature type="region of interest" description="Disordered" evidence="1">
    <location>
        <begin position="255"/>
        <end position="352"/>
    </location>
</feature>
<dbReference type="VEuPathDB" id="FungiDB:RhiirFUN_013692"/>
<dbReference type="InterPro" id="IPR058933">
    <property type="entry name" value="YMC020W-like_ab_hydrolase"/>
</dbReference>
<dbReference type="OrthoDB" id="5598028at2759"/>
<feature type="compositionally biased region" description="Low complexity" evidence="1">
    <location>
        <begin position="393"/>
        <end position="418"/>
    </location>
</feature>
<gene>
    <name evidence="3" type="ORF">CHRIB12_LOCUS23068</name>
</gene>
<dbReference type="Proteomes" id="UP000684084">
    <property type="component" value="Unassembled WGS sequence"/>
</dbReference>
<name>A0A916EK98_9GLOM</name>
<feature type="region of interest" description="Disordered" evidence="1">
    <location>
        <begin position="369"/>
        <end position="450"/>
    </location>
</feature>
<dbReference type="AlphaFoldDB" id="A0A916EK98"/>
<evidence type="ECO:0000313" key="3">
    <source>
        <dbReference type="EMBL" id="CAB5393892.1"/>
    </source>
</evidence>
<dbReference type="PANTHER" id="PTHR47349">
    <property type="entry name" value="CHROMOSOME 8, WHOLE GENOME SHOTGUN SEQUENCE"/>
    <property type="match status" value="1"/>
</dbReference>
<dbReference type="Pfam" id="PF26147">
    <property type="entry name" value="AB_HYDROLASE_YMC0-YMC35"/>
    <property type="match status" value="1"/>
</dbReference>
<feature type="compositionally biased region" description="Basic and acidic residues" evidence="1">
    <location>
        <begin position="419"/>
        <end position="438"/>
    </location>
</feature>
<evidence type="ECO:0000313" key="4">
    <source>
        <dbReference type="Proteomes" id="UP000684084"/>
    </source>
</evidence>
<feature type="domain" description="YMC020W-like alpha/beta hydrolase" evidence="2">
    <location>
        <begin position="589"/>
        <end position="923"/>
    </location>
</feature>
<dbReference type="EMBL" id="CAGKOT010000085">
    <property type="protein sequence ID" value="CAB5393892.1"/>
    <property type="molecule type" value="Genomic_DNA"/>
</dbReference>
<dbReference type="InterPro" id="IPR058934">
    <property type="entry name" value="YMC020W-like"/>
</dbReference>
<sequence>MSRNNSWWNFSYSEQNLIEQNNNNNNNNKIIINNNNNNILENNNISSSTIKVRPRSDSITSETTDVSDNASTTTTLVEPLISDNNIKVSNAIPIPKNHNSQVRNHDEHKHKYSSSIRSWWSFSTLNTPQKDSNIIQNNNISMDEKLRMTSSNLNTDKSKSIRHHDKQPLLLKHDNGSSVSILTPINEDGPVIKQKIINHDSILQENKPRSSSPTNLNKLVTDLNTEESVKLSSSHSSSSSTKNWWLFGGGGALKDASRDISRDVSRDDNITNSNSNGNSNNSNNHNNNNSNNSTANNNTTNNNTANNNNNSKQTDQVNNPVSSNKSHISSSSSDSEISSSNDNLRKKRVTKNSSEIRRWSLFGTWSSSSTTLLDSSNDGENSKNAHDDDLPSKSDPLLPPSSSSSSKSSHSSNSSLKGDSSKEDSKGENNTSKNDKKQKPFRKSSNPLVNSLSDNNSSWVHFFQSKNAKKLITDGSTSHHVEHVEKKELEISPSAPSTLSAPKNKKSLKITSTTEIEKKSSDTIIVTASPTLKPVPANVVLPKFEDFVRNKPRRRPNSMVQQALHAINSYFFPPERLLEGTLPKWLDELTRSTVDVKRIAIIGVHGWFPARLVRAVVGEPTGTSPKFCDMMAKAILGYLSQHGISLPSDAVTCIPLEGEGTISTREALLHKNLLNNKVWCEALSLADAVFVATHSQGTPVSTILLSRLIKEGLVHPKRQRICMLAMAGVSHGPFPYLKENYIMKYYVGAGRSHDADAARELFEFMDSETLVSKRYREALTTVINSGVKIVYVASMDDQVVPLYSGLFNGVNHPSIMRAIYIDGPLYQEKDFLTSLIVFAIKLRNAGILDHGIMVQLSEVVAGSMYGEGHSALYTEIEVYTLAVRYLFETPSLGACDLKLDRFVAQQKNNPFYLPWAMRGVLEDREVSESIHLKYETMKLRKQYEEWEPTTKAMKEVKFRLEPMRDVILGRSKL</sequence>
<accession>A0A916EK98</accession>
<evidence type="ECO:0000256" key="1">
    <source>
        <dbReference type="SAM" id="MobiDB-lite"/>
    </source>
</evidence>
<proteinExistence type="predicted"/>
<feature type="compositionally biased region" description="Polar residues" evidence="1">
    <location>
        <begin position="312"/>
        <end position="321"/>
    </location>
</feature>
<evidence type="ECO:0000259" key="2">
    <source>
        <dbReference type="Pfam" id="PF26147"/>
    </source>
</evidence>
<feature type="compositionally biased region" description="Basic and acidic residues" evidence="1">
    <location>
        <begin position="380"/>
        <end position="392"/>
    </location>
</feature>